<feature type="transmembrane region" description="Helical" evidence="2">
    <location>
        <begin position="436"/>
        <end position="454"/>
    </location>
</feature>
<dbReference type="PANTHER" id="PTHR34219">
    <property type="entry name" value="IRON-REGULATED INNER MEMBRANE PROTEIN-RELATED"/>
    <property type="match status" value="1"/>
</dbReference>
<gene>
    <name evidence="3" type="ORF">SAMN04488135_102317</name>
</gene>
<evidence type="ECO:0000313" key="4">
    <source>
        <dbReference type="Proteomes" id="UP000184226"/>
    </source>
</evidence>
<evidence type="ECO:0000256" key="1">
    <source>
        <dbReference type="SAM" id="MobiDB-lite"/>
    </source>
</evidence>
<feature type="transmembrane region" description="Helical" evidence="2">
    <location>
        <begin position="336"/>
        <end position="358"/>
    </location>
</feature>
<protein>
    <submittedName>
        <fullName evidence="3">Uncharacterized iron-regulated membrane protein</fullName>
    </submittedName>
</protein>
<keyword evidence="2" id="KW-0812">Transmembrane</keyword>
<feature type="transmembrane region" description="Helical" evidence="2">
    <location>
        <begin position="379"/>
        <end position="398"/>
    </location>
</feature>
<organism evidence="3 4">
    <name type="scientific">Pollutimonas bauzanensis</name>
    <dbReference type="NCBI Taxonomy" id="658167"/>
    <lineage>
        <taxon>Bacteria</taxon>
        <taxon>Pseudomonadati</taxon>
        <taxon>Pseudomonadota</taxon>
        <taxon>Betaproteobacteria</taxon>
        <taxon>Burkholderiales</taxon>
        <taxon>Alcaligenaceae</taxon>
        <taxon>Pollutimonas</taxon>
    </lineage>
</organism>
<dbReference type="Pfam" id="PF03929">
    <property type="entry name" value="PepSY_TM"/>
    <property type="match status" value="1"/>
</dbReference>
<feature type="region of interest" description="Disordered" evidence="1">
    <location>
        <begin position="501"/>
        <end position="538"/>
    </location>
</feature>
<name>A0A1M5QM12_9BURK</name>
<evidence type="ECO:0000256" key="2">
    <source>
        <dbReference type="SAM" id="Phobius"/>
    </source>
</evidence>
<dbReference type="STRING" id="658167.SAMN04488135_102317"/>
<reference evidence="3 4" key="1">
    <citation type="submission" date="2016-11" db="EMBL/GenBank/DDBJ databases">
        <authorList>
            <person name="Jaros S."/>
            <person name="Januszkiewicz K."/>
            <person name="Wedrychowicz H."/>
        </authorList>
    </citation>
    <scope>NUCLEOTIDE SEQUENCE [LARGE SCALE GENOMIC DNA]</scope>
    <source>
        <strain evidence="3 4">CGMCC 1.10190</strain>
    </source>
</reference>
<proteinExistence type="predicted"/>
<evidence type="ECO:0000313" key="3">
    <source>
        <dbReference type="EMBL" id="SHH14996.1"/>
    </source>
</evidence>
<feature type="transmembrane region" description="Helical" evidence="2">
    <location>
        <begin position="410"/>
        <end position="429"/>
    </location>
</feature>
<accession>A0A1M5QM12</accession>
<dbReference type="PANTHER" id="PTHR34219:SF4">
    <property type="entry name" value="PEPSY DOMAIN-CONTAINING PROTEIN"/>
    <property type="match status" value="1"/>
</dbReference>
<feature type="transmembrane region" description="Helical" evidence="2">
    <location>
        <begin position="7"/>
        <end position="28"/>
    </location>
</feature>
<dbReference type="RefSeq" id="WP_084135801.1">
    <property type="nucleotide sequence ID" value="NZ_FQXE01000002.1"/>
</dbReference>
<dbReference type="InterPro" id="IPR005625">
    <property type="entry name" value="PepSY-ass_TM"/>
</dbReference>
<dbReference type="Proteomes" id="UP000184226">
    <property type="component" value="Unassembled WGS sequence"/>
</dbReference>
<keyword evidence="2" id="KW-1133">Transmembrane helix</keyword>
<feature type="transmembrane region" description="Helical" evidence="2">
    <location>
        <begin position="182"/>
        <end position="207"/>
    </location>
</feature>
<keyword evidence="4" id="KW-1185">Reference proteome</keyword>
<dbReference type="AlphaFoldDB" id="A0A1M5QM12"/>
<dbReference type="EMBL" id="FQXE01000002">
    <property type="protein sequence ID" value="SHH14996.1"/>
    <property type="molecule type" value="Genomic_DNA"/>
</dbReference>
<feature type="transmembrane region" description="Helical" evidence="2">
    <location>
        <begin position="474"/>
        <end position="493"/>
    </location>
</feature>
<keyword evidence="2" id="KW-0472">Membrane</keyword>
<feature type="transmembrane region" description="Helical" evidence="2">
    <location>
        <begin position="137"/>
        <end position="161"/>
    </location>
</feature>
<dbReference type="OrthoDB" id="9776609at2"/>
<sequence length="538" mass="58723">MSRLHIWAGLLAGWLLYAMFLTGTVSYFRDEISQWMRPELARQTQAPDAAVVSQRIVDAMTRLAPDSPQWGIDLPDDRKNVSSVFWRNTGKGGRAFASANLDPQTGGKLTLRDTAGGDFFYRFHFQFHYVSVLAGRWIAGLCAMFMLVAIISGIITHKKIFVDFFTFRWGKGQRSWLDAHNALSVLGLPFHLMITYSGLVTLMLMYMPWGLQAAFPSASPRAALAAETTAFVPVGKASGTRAPLAPVADMVRQAQARWGAGNVGGLAVNHAGDAAARVIVMRGEAGRVSTSPQYMMFEGASGKLLQVKDHVGAAAETRGVLYALHLGRYADDFTRVLYFLLSLAGTAMVGTGLVLWTVKRRQKLADPSRPHFGFRLVERLNIASIGGLSVAMTALLWGNRLLPVQLPDRSAWEINLFFIVWAAMLFYACARPARKAWVEVLSLAAILLALTPVLNAITTDRHLPASILAGDRVFAGFDLALIGFAALHAWLAIRTARHEPHAARHEPHAARRRPAGRRESPPRPRAHAQGGAGAGDAA</sequence>